<dbReference type="InterPro" id="IPR036028">
    <property type="entry name" value="SH3-like_dom_sf"/>
</dbReference>
<dbReference type="PRINTS" id="PR01887">
    <property type="entry name" value="SPECTRNALPHA"/>
</dbReference>
<keyword evidence="10" id="KW-1185">Reference proteome</keyword>
<dbReference type="PANTHER" id="PTHR45929:SF3">
    <property type="entry name" value="JAK PATHWAY SIGNAL TRANSDUCTION ADAPTOR MOLECULE"/>
    <property type="match status" value="1"/>
</dbReference>
<dbReference type="Gene3D" id="1.20.5.1940">
    <property type="match status" value="1"/>
</dbReference>
<comment type="similarity">
    <text evidence="2">Belongs to the STAM family.</text>
</comment>
<comment type="subcellular location">
    <subcellularLocation>
        <location evidence="1">Endosome</location>
    </subcellularLocation>
</comment>
<evidence type="ECO:0000313" key="10">
    <source>
        <dbReference type="Proteomes" id="UP001177023"/>
    </source>
</evidence>
<dbReference type="Gene3D" id="1.25.40.90">
    <property type="match status" value="1"/>
</dbReference>
<evidence type="ECO:0000256" key="6">
    <source>
        <dbReference type="SAM" id="MobiDB-lite"/>
    </source>
</evidence>
<comment type="caution">
    <text evidence="9">The sequence shown here is derived from an EMBL/GenBank/DDBJ whole genome shotgun (WGS) entry which is preliminary data.</text>
</comment>
<dbReference type="SMART" id="SM00326">
    <property type="entry name" value="SH3"/>
    <property type="match status" value="1"/>
</dbReference>
<dbReference type="SUPFAM" id="SSF50044">
    <property type="entry name" value="SH3-domain"/>
    <property type="match status" value="1"/>
</dbReference>
<dbReference type="EMBL" id="CATQJA010002664">
    <property type="protein sequence ID" value="CAJ0582147.1"/>
    <property type="molecule type" value="Genomic_DNA"/>
</dbReference>
<dbReference type="InterPro" id="IPR008942">
    <property type="entry name" value="ENTH_VHS"/>
</dbReference>
<keyword evidence="4" id="KW-0967">Endosome</keyword>
<protein>
    <submittedName>
        <fullName evidence="9">Uncharacterized protein</fullName>
    </submittedName>
</protein>
<dbReference type="InterPro" id="IPR001452">
    <property type="entry name" value="SH3_domain"/>
</dbReference>
<dbReference type="SMART" id="SM00288">
    <property type="entry name" value="VHS"/>
    <property type="match status" value="1"/>
</dbReference>
<dbReference type="Proteomes" id="UP001177023">
    <property type="component" value="Unassembled WGS sequence"/>
</dbReference>
<dbReference type="Pfam" id="PF00018">
    <property type="entry name" value="SH3_1"/>
    <property type="match status" value="1"/>
</dbReference>
<gene>
    <name evidence="9" type="ORF">MSPICULIGERA_LOCUS20289</name>
</gene>
<dbReference type="InterPro" id="IPR050670">
    <property type="entry name" value="STAM"/>
</dbReference>
<dbReference type="SUPFAM" id="SSF48464">
    <property type="entry name" value="ENTH/VHS domain"/>
    <property type="match status" value="1"/>
</dbReference>
<dbReference type="InterPro" id="IPR002014">
    <property type="entry name" value="VHS_dom"/>
</dbReference>
<evidence type="ECO:0000259" key="8">
    <source>
        <dbReference type="PROSITE" id="PS50179"/>
    </source>
</evidence>
<proteinExistence type="inferred from homology"/>
<evidence type="ECO:0000256" key="4">
    <source>
        <dbReference type="ARBA" id="ARBA00022753"/>
    </source>
</evidence>
<dbReference type="Gene3D" id="2.30.30.40">
    <property type="entry name" value="SH3 Domains"/>
    <property type="match status" value="1"/>
</dbReference>
<feature type="non-terminal residue" evidence="9">
    <location>
        <position position="431"/>
    </location>
</feature>
<evidence type="ECO:0000256" key="2">
    <source>
        <dbReference type="ARBA" id="ARBA00009666"/>
    </source>
</evidence>
<feature type="region of interest" description="Disordered" evidence="6">
    <location>
        <begin position="407"/>
        <end position="431"/>
    </location>
</feature>
<evidence type="ECO:0000256" key="5">
    <source>
        <dbReference type="PROSITE-ProRule" id="PRU00192"/>
    </source>
</evidence>
<dbReference type="Pfam" id="PF00790">
    <property type="entry name" value="VHS"/>
    <property type="match status" value="1"/>
</dbReference>
<dbReference type="GO" id="GO:0043130">
    <property type="term" value="F:ubiquitin binding"/>
    <property type="evidence" value="ECO:0007669"/>
    <property type="project" value="InterPro"/>
</dbReference>
<dbReference type="PANTHER" id="PTHR45929">
    <property type="entry name" value="JAK PATHWAY SIGNAL TRANSDUCTION ADAPTOR MOLECULE"/>
    <property type="match status" value="1"/>
</dbReference>
<dbReference type="GO" id="GO:0033565">
    <property type="term" value="C:ESCRT-0 complex"/>
    <property type="evidence" value="ECO:0007669"/>
    <property type="project" value="TreeGrafter"/>
</dbReference>
<organism evidence="9 10">
    <name type="scientific">Mesorhabditis spiculigera</name>
    <dbReference type="NCBI Taxonomy" id="96644"/>
    <lineage>
        <taxon>Eukaryota</taxon>
        <taxon>Metazoa</taxon>
        <taxon>Ecdysozoa</taxon>
        <taxon>Nematoda</taxon>
        <taxon>Chromadorea</taxon>
        <taxon>Rhabditida</taxon>
        <taxon>Rhabditina</taxon>
        <taxon>Rhabditomorpha</taxon>
        <taxon>Rhabditoidea</taxon>
        <taxon>Rhabditidae</taxon>
        <taxon>Mesorhabditinae</taxon>
        <taxon>Mesorhabditis</taxon>
    </lineage>
</organism>
<dbReference type="GO" id="GO:0035091">
    <property type="term" value="F:phosphatidylinositol binding"/>
    <property type="evidence" value="ECO:0007669"/>
    <property type="project" value="InterPro"/>
</dbReference>
<dbReference type="GO" id="GO:0043328">
    <property type="term" value="P:protein transport to vacuole involved in ubiquitin-dependent protein catabolic process via the multivesicular body sorting pathway"/>
    <property type="evidence" value="ECO:0007669"/>
    <property type="project" value="TreeGrafter"/>
</dbReference>
<accession>A0AA36D9D1</accession>
<dbReference type="FunFam" id="2.30.30.40:FF:000072">
    <property type="entry name" value="Unconventional Myosin IB"/>
    <property type="match status" value="1"/>
</dbReference>
<sequence>MSSGNLEQLIEKLTAESVVEINWDGFVELSDRLKKAPGVHKDAINFVKKRLNNRDPHIVQNAIELLDFLWKNVSGEFRRELSSKKNISEIQSKATASEHQIARKMREKLREWVNEECKKDPALSLIESLHRELVMLGLDFPGKNDPAENAAEKKLKEALLRSEEERQLREAIQESLKVASSSSTTSVGRSAEKEVFKSREGSVNEKPKKEVKAIYDFPAAEENELSFKAGEVIAVLEDSNPHWWRARLNGKIGLIPAQFVEDFVEKKESVAVHPKAAEVRAKIDESTLLKTIELLQQCDPAGIKPDPEGLQQLEAASNAQAPLINEKLAQIDRLTNMLAKVDMSIRNVLSEYDSAVRNPVVPQPVTGSYSMQMPGHHPVPYVEAALENVTVTNSAYSLHQEWLPPPGRPVAHNSSDINLSLTPHRYESSGL</sequence>
<evidence type="ECO:0000313" key="9">
    <source>
        <dbReference type="EMBL" id="CAJ0582147.1"/>
    </source>
</evidence>
<reference evidence="9" key="1">
    <citation type="submission" date="2023-06" db="EMBL/GenBank/DDBJ databases">
        <authorList>
            <person name="Delattre M."/>
        </authorList>
    </citation>
    <scope>NUCLEOTIDE SEQUENCE</scope>
    <source>
        <strain evidence="9">AF72</strain>
    </source>
</reference>
<dbReference type="PRINTS" id="PR00452">
    <property type="entry name" value="SH3DOMAIN"/>
</dbReference>
<evidence type="ECO:0000256" key="1">
    <source>
        <dbReference type="ARBA" id="ARBA00004177"/>
    </source>
</evidence>
<dbReference type="PROSITE" id="PS50002">
    <property type="entry name" value="SH3"/>
    <property type="match status" value="1"/>
</dbReference>
<name>A0AA36D9D1_9BILA</name>
<keyword evidence="3 5" id="KW-0728">SH3 domain</keyword>
<evidence type="ECO:0000256" key="3">
    <source>
        <dbReference type="ARBA" id="ARBA00022443"/>
    </source>
</evidence>
<feature type="compositionally biased region" description="Polar residues" evidence="6">
    <location>
        <begin position="412"/>
        <end position="421"/>
    </location>
</feature>
<evidence type="ECO:0000259" key="7">
    <source>
        <dbReference type="PROSITE" id="PS50002"/>
    </source>
</evidence>
<dbReference type="AlphaFoldDB" id="A0AA36D9D1"/>
<feature type="domain" description="SH3" evidence="7">
    <location>
        <begin position="206"/>
        <end position="265"/>
    </location>
</feature>
<feature type="domain" description="VHS" evidence="8">
    <location>
        <begin position="13"/>
        <end position="141"/>
    </location>
</feature>
<dbReference type="PROSITE" id="PS50179">
    <property type="entry name" value="VHS"/>
    <property type="match status" value="1"/>
</dbReference>